<evidence type="ECO:0008006" key="3">
    <source>
        <dbReference type="Google" id="ProtNLM"/>
    </source>
</evidence>
<sequence>MPSAKQANLTIDRKFAEKWDKFTDYCKKNAINRNALIRKMIEEWMNTLERKKENVYVESKEKYKPTNLDQPRNWYP</sequence>
<evidence type="ECO:0000313" key="2">
    <source>
        <dbReference type="Proteomes" id="UP000183815"/>
    </source>
</evidence>
<organism evidence="1 2">
    <name type="scientific">Marine Group III euryarchaeote CG-Bathy1</name>
    <dbReference type="NCBI Taxonomy" id="1889001"/>
    <lineage>
        <taxon>Archaea</taxon>
        <taxon>Methanobacteriati</taxon>
        <taxon>Thermoplasmatota</taxon>
        <taxon>Thermoplasmata</taxon>
        <taxon>Candidatus Thermoprofundales</taxon>
    </lineage>
</organism>
<protein>
    <recommendedName>
        <fullName evidence="3">Ribbon-helix-helix protein CopG domain-containing protein</fullName>
    </recommendedName>
</protein>
<name>A0A1J5TPP6_9ARCH</name>
<gene>
    <name evidence="1" type="ORF">BEU04_01900</name>
</gene>
<dbReference type="AlphaFoldDB" id="A0A1J5TPP6"/>
<dbReference type="EMBL" id="MIYU01000016">
    <property type="protein sequence ID" value="OIR15676.1"/>
    <property type="molecule type" value="Genomic_DNA"/>
</dbReference>
<reference evidence="1 2" key="1">
    <citation type="submission" date="2016-08" db="EMBL/GenBank/DDBJ databases">
        <title>New Insights into Marine Group III Euryarchaeota, from dark to light.</title>
        <authorList>
            <person name="Haro-Moreno J.M."/>
            <person name="Rodriguez-Valera F."/>
            <person name="Lopez-Garcia P."/>
            <person name="Moreira D."/>
            <person name="Martin-Cuadrado A.B."/>
        </authorList>
    </citation>
    <scope>NUCLEOTIDE SEQUENCE [LARGE SCALE GENOMIC DNA]</scope>
    <source>
        <strain evidence="1">CG-Bathy1</strain>
    </source>
</reference>
<comment type="caution">
    <text evidence="1">The sequence shown here is derived from an EMBL/GenBank/DDBJ whole genome shotgun (WGS) entry which is preliminary data.</text>
</comment>
<evidence type="ECO:0000313" key="1">
    <source>
        <dbReference type="EMBL" id="OIR15676.1"/>
    </source>
</evidence>
<proteinExistence type="predicted"/>
<dbReference type="Proteomes" id="UP000183815">
    <property type="component" value="Unassembled WGS sequence"/>
</dbReference>
<accession>A0A1J5TPP6</accession>